<dbReference type="InterPro" id="IPR032567">
    <property type="entry name" value="RTL1-rel"/>
</dbReference>
<dbReference type="PROSITE" id="PS50158">
    <property type="entry name" value="ZF_CCHC"/>
    <property type="match status" value="2"/>
</dbReference>
<feature type="compositionally biased region" description="Basic and acidic residues" evidence="2">
    <location>
        <begin position="307"/>
        <end position="318"/>
    </location>
</feature>
<feature type="compositionally biased region" description="Polar residues" evidence="2">
    <location>
        <begin position="353"/>
        <end position="362"/>
    </location>
</feature>
<dbReference type="SUPFAM" id="SSF50630">
    <property type="entry name" value="Acid proteases"/>
    <property type="match status" value="1"/>
</dbReference>
<comment type="caution">
    <text evidence="4">The sequence shown here is derived from an EMBL/GenBank/DDBJ whole genome shotgun (WGS) entry which is preliminary data.</text>
</comment>
<dbReference type="SUPFAM" id="SSF57756">
    <property type="entry name" value="Retrovirus zinc finger-like domains"/>
    <property type="match status" value="1"/>
</dbReference>
<evidence type="ECO:0000313" key="5">
    <source>
        <dbReference type="Proteomes" id="UP001162156"/>
    </source>
</evidence>
<feature type="domain" description="CCHC-type" evidence="3">
    <location>
        <begin position="275"/>
        <end position="290"/>
    </location>
</feature>
<organism evidence="4 5">
    <name type="scientific">Rhamnusium bicolor</name>
    <dbReference type="NCBI Taxonomy" id="1586634"/>
    <lineage>
        <taxon>Eukaryota</taxon>
        <taxon>Metazoa</taxon>
        <taxon>Ecdysozoa</taxon>
        <taxon>Arthropoda</taxon>
        <taxon>Hexapoda</taxon>
        <taxon>Insecta</taxon>
        <taxon>Pterygota</taxon>
        <taxon>Neoptera</taxon>
        <taxon>Endopterygota</taxon>
        <taxon>Coleoptera</taxon>
        <taxon>Polyphaga</taxon>
        <taxon>Cucujiformia</taxon>
        <taxon>Chrysomeloidea</taxon>
        <taxon>Cerambycidae</taxon>
        <taxon>Lepturinae</taxon>
        <taxon>Rhagiini</taxon>
        <taxon>Rhamnusium</taxon>
    </lineage>
</organism>
<keyword evidence="1" id="KW-0863">Zinc-finger</keyword>
<evidence type="ECO:0000256" key="2">
    <source>
        <dbReference type="SAM" id="MobiDB-lite"/>
    </source>
</evidence>
<dbReference type="Proteomes" id="UP001162156">
    <property type="component" value="Unassembled WGS sequence"/>
</dbReference>
<dbReference type="AlphaFoldDB" id="A0AAV8ZFW0"/>
<dbReference type="PANTHER" id="PTHR15503">
    <property type="entry name" value="LDOC1 RELATED"/>
    <property type="match status" value="1"/>
</dbReference>
<feature type="domain" description="CCHC-type" evidence="3">
    <location>
        <begin position="247"/>
        <end position="262"/>
    </location>
</feature>
<dbReference type="Pfam" id="PF22938">
    <property type="entry name" value="Integrase_p58_C"/>
    <property type="match status" value="1"/>
</dbReference>
<dbReference type="Pfam" id="PF00098">
    <property type="entry name" value="zf-CCHC"/>
    <property type="match status" value="2"/>
</dbReference>
<dbReference type="InterPro" id="IPR001878">
    <property type="entry name" value="Znf_CCHC"/>
</dbReference>
<dbReference type="InterPro" id="IPR054465">
    <property type="entry name" value="Integrase_p58-like_C"/>
</dbReference>
<evidence type="ECO:0000313" key="4">
    <source>
        <dbReference type="EMBL" id="KAJ8962461.1"/>
    </source>
</evidence>
<accession>A0AAV8ZFW0</accession>
<evidence type="ECO:0000259" key="3">
    <source>
        <dbReference type="PROSITE" id="PS50158"/>
    </source>
</evidence>
<feature type="region of interest" description="Disordered" evidence="2">
    <location>
        <begin position="286"/>
        <end position="364"/>
    </location>
</feature>
<dbReference type="PANTHER" id="PTHR15503:SF22">
    <property type="entry name" value="TRANSPOSON TY3-I GAG POLYPROTEIN"/>
    <property type="match status" value="1"/>
</dbReference>
<dbReference type="SMART" id="SM00343">
    <property type="entry name" value="ZnF_C2HC"/>
    <property type="match status" value="2"/>
</dbReference>
<gene>
    <name evidence="4" type="ORF">NQ314_005723</name>
</gene>
<feature type="compositionally biased region" description="Acidic residues" evidence="2">
    <location>
        <begin position="956"/>
        <end position="975"/>
    </location>
</feature>
<dbReference type="CDD" id="cd00303">
    <property type="entry name" value="retropepsin_like"/>
    <property type="match status" value="1"/>
</dbReference>
<keyword evidence="1" id="KW-0862">Zinc</keyword>
<dbReference type="Pfam" id="PF24664">
    <property type="entry name" value="Monjiviricetes_fusion"/>
    <property type="match status" value="1"/>
</dbReference>
<protein>
    <recommendedName>
        <fullName evidence="3">CCHC-type domain-containing protein</fullName>
    </recommendedName>
</protein>
<keyword evidence="5" id="KW-1185">Reference proteome</keyword>
<reference evidence="4" key="1">
    <citation type="journal article" date="2023" name="Insect Mol. Biol.">
        <title>Genome sequencing provides insights into the evolution of gene families encoding plant cell wall-degrading enzymes in longhorned beetles.</title>
        <authorList>
            <person name="Shin N.R."/>
            <person name="Okamura Y."/>
            <person name="Kirsch R."/>
            <person name="Pauchet Y."/>
        </authorList>
    </citation>
    <scope>NUCLEOTIDE SEQUENCE</scope>
    <source>
        <strain evidence="4">RBIC_L_NR</strain>
    </source>
</reference>
<dbReference type="GO" id="GO:0008270">
    <property type="term" value="F:zinc ion binding"/>
    <property type="evidence" value="ECO:0007669"/>
    <property type="project" value="UniProtKB-KW"/>
</dbReference>
<sequence length="1126" mass="127038">MNPTTNITSTTTTVDGTTAITDPIVTTASAGGLPGPSQNLGAVPRAPAMYSLGMIASTIENFNGRDVVRYLEKLEQRARLDGWTEDETLRLLKFKCVGEAYDFLKSDASLDGLNFWALKARLIANFGISRLPGDNQLNLSRCYQRHDESISAYCTRLRILGARVLEEDLSNATIEEQAGIRKKNRDLVLNQFKMGLRKEIMKEVGVLLLREDQLTLDKAEELVKLHETTMRMIQGKHTGQRMLQVNCYSCGEVGHISRNCTRQQNTQRYAERGACFLCHQHGHWARECPNGNNGNNGNKRPWNGSAQRREERNNRERYGGSSGKTDAYRADRNKPQNKYGSGAGDENRERWNRTNYGNQPRSVENEYKWKNTRRETGGNRQEQPKYYTKMEERADRVVGRRNMDTMPRTAKNEVSKDNSTMGTPESQKNYYIMGKRKIVSVIPTLSTVEEGTDMPYIISLRLNGKTRGCLVDTGAAVSLMKYRTAMEESLRLEECTETTLTGITGHPLNTYGIVHVNLETPITKTKVGGDFIVCEDEIFGSQTEVDILLGRDFLAAHNVVISCGLVPAVEICGEYVLEGSSGSLAGQDIEEPVEVVLAAQLPAATKNTPTNPKRGVLTDMDEREVEKESHWESWLQEVDNFYKGVGNKKNQMTKKNQITVDAQVHCSVDGIKDANNKEKVARNLKVLEEIKEVRQPEIKDLQDRVESLENALVELMEKLSTVRGDEPSKRCKRKKIKGPGESTDRMETGILSVEKVIVPPRIEVMCLGRLKRQLNGEVLVCKPVEIGNKEAHVARAVIGKKDIIPVRIINVSRKEVTIRKGQKIGTAISGKEAPEIEEKNKTICQIDVSNDKWIEDFNLSHFDAGTKTEKVKGTRITRFNKKTERRTFGQGDLVYMKDVSAEQELSRKLVKPWKGPYRVIDVVGPVTYKIRKVGSREEQVVHINRLKKFYQRESISSEDDTESDEEKNDQEEMNVDENTQQTWKPVFPQWVEVYNNTEEDIETVQDVIREGDDTVGDDEIFTAEIQYAIGVIINGLHLYQTVGGGIALLACIWNTLTMWVIHRHQSVNNPLRKDTKTVSEGLKTVVSDGRDKSEKDYTDQVRVYPNLSTEPHWTEAELAIVLGAGQ</sequence>
<feature type="region of interest" description="Disordered" evidence="2">
    <location>
        <begin position="724"/>
        <end position="744"/>
    </location>
</feature>
<dbReference type="InterPro" id="IPR021109">
    <property type="entry name" value="Peptidase_aspartic_dom_sf"/>
</dbReference>
<feature type="region of interest" description="Disordered" evidence="2">
    <location>
        <begin position="954"/>
        <end position="978"/>
    </location>
</feature>
<evidence type="ECO:0000256" key="1">
    <source>
        <dbReference type="PROSITE-ProRule" id="PRU00047"/>
    </source>
</evidence>
<dbReference type="Gene3D" id="2.40.70.10">
    <property type="entry name" value="Acid Proteases"/>
    <property type="match status" value="1"/>
</dbReference>
<proteinExistence type="predicted"/>
<dbReference type="Gene3D" id="4.10.60.10">
    <property type="entry name" value="Zinc finger, CCHC-type"/>
    <property type="match status" value="2"/>
</dbReference>
<name>A0AAV8ZFW0_9CUCU</name>
<dbReference type="InterPro" id="IPR036875">
    <property type="entry name" value="Znf_CCHC_sf"/>
</dbReference>
<dbReference type="GO" id="GO:0003676">
    <property type="term" value="F:nucleic acid binding"/>
    <property type="evidence" value="ECO:0007669"/>
    <property type="project" value="InterPro"/>
</dbReference>
<keyword evidence="1" id="KW-0479">Metal-binding</keyword>
<dbReference type="EMBL" id="JANEYF010001585">
    <property type="protein sequence ID" value="KAJ8962461.1"/>
    <property type="molecule type" value="Genomic_DNA"/>
</dbReference>